<sequence>MKTVILALVCLLHVDLSVPLFDGCSLVTMSHFDGPDAQTNITIPQNCTSGRIDWHYPQGKLHVQLSLPSLTYSLCLIEGWATMVAEVREVTGGVNKVLNLPTAGHPACTKAVGGTTELLVQADPMLAYMTSFNYTVVTKSQTH</sequence>
<keyword evidence="1" id="KW-0732">Signal</keyword>
<keyword evidence="3" id="KW-1185">Reference proteome</keyword>
<feature type="signal peptide" evidence="1">
    <location>
        <begin position="1"/>
        <end position="17"/>
    </location>
</feature>
<proteinExistence type="predicted"/>
<evidence type="ECO:0000313" key="3">
    <source>
        <dbReference type="Proteomes" id="UP001497497"/>
    </source>
</evidence>
<feature type="chain" id="PRO_5043965576" evidence="1">
    <location>
        <begin position="18"/>
        <end position="143"/>
    </location>
</feature>
<accession>A0AAV2HD22</accession>
<dbReference type="AlphaFoldDB" id="A0AAV2HD22"/>
<protein>
    <submittedName>
        <fullName evidence="2">Uncharacterized protein</fullName>
    </submittedName>
</protein>
<name>A0AAV2HD22_LYMST</name>
<evidence type="ECO:0000256" key="1">
    <source>
        <dbReference type="SAM" id="SignalP"/>
    </source>
</evidence>
<dbReference type="Proteomes" id="UP001497497">
    <property type="component" value="Unassembled WGS sequence"/>
</dbReference>
<organism evidence="2 3">
    <name type="scientific">Lymnaea stagnalis</name>
    <name type="common">Great pond snail</name>
    <name type="synonym">Helix stagnalis</name>
    <dbReference type="NCBI Taxonomy" id="6523"/>
    <lineage>
        <taxon>Eukaryota</taxon>
        <taxon>Metazoa</taxon>
        <taxon>Spiralia</taxon>
        <taxon>Lophotrochozoa</taxon>
        <taxon>Mollusca</taxon>
        <taxon>Gastropoda</taxon>
        <taxon>Heterobranchia</taxon>
        <taxon>Euthyneura</taxon>
        <taxon>Panpulmonata</taxon>
        <taxon>Hygrophila</taxon>
        <taxon>Lymnaeoidea</taxon>
        <taxon>Lymnaeidae</taxon>
        <taxon>Lymnaea</taxon>
    </lineage>
</organism>
<dbReference type="EMBL" id="CAXITT010000095">
    <property type="protein sequence ID" value="CAL1531678.1"/>
    <property type="molecule type" value="Genomic_DNA"/>
</dbReference>
<comment type="caution">
    <text evidence="2">The sequence shown here is derived from an EMBL/GenBank/DDBJ whole genome shotgun (WGS) entry which is preliminary data.</text>
</comment>
<evidence type="ECO:0000313" key="2">
    <source>
        <dbReference type="EMBL" id="CAL1531678.1"/>
    </source>
</evidence>
<reference evidence="2 3" key="1">
    <citation type="submission" date="2024-04" db="EMBL/GenBank/DDBJ databases">
        <authorList>
            <consortium name="Genoscope - CEA"/>
            <person name="William W."/>
        </authorList>
    </citation>
    <scope>NUCLEOTIDE SEQUENCE [LARGE SCALE GENOMIC DNA]</scope>
</reference>
<gene>
    <name evidence="2" type="ORF">GSLYS_00005773001</name>
</gene>